<dbReference type="InterPro" id="IPR020818">
    <property type="entry name" value="Chaperonin_GroES"/>
</dbReference>
<evidence type="ECO:0000313" key="5">
    <source>
        <dbReference type="Proteomes" id="UP000218615"/>
    </source>
</evidence>
<dbReference type="GO" id="GO:0051082">
    <property type="term" value="F:unfolded protein binding"/>
    <property type="evidence" value="ECO:0007669"/>
    <property type="project" value="TreeGrafter"/>
</dbReference>
<dbReference type="GO" id="GO:0044183">
    <property type="term" value="F:protein folding chaperone"/>
    <property type="evidence" value="ECO:0007669"/>
    <property type="project" value="InterPro"/>
</dbReference>
<dbReference type="SUPFAM" id="SSF50129">
    <property type="entry name" value="GroES-like"/>
    <property type="match status" value="1"/>
</dbReference>
<dbReference type="SMART" id="SM00883">
    <property type="entry name" value="Cpn10"/>
    <property type="match status" value="1"/>
</dbReference>
<dbReference type="PANTHER" id="PTHR10772">
    <property type="entry name" value="10 KDA HEAT SHOCK PROTEIN"/>
    <property type="match status" value="1"/>
</dbReference>
<dbReference type="NCBIfam" id="NF001539">
    <property type="entry name" value="PRK00364.3-5"/>
    <property type="match status" value="1"/>
</dbReference>
<gene>
    <name evidence="4" type="primary">groS</name>
    <name evidence="4" type="ORF">MNV_1920003</name>
</gene>
<dbReference type="OrthoDB" id="146036at2157"/>
<sequence>MQIKPLGKRVLIKPVKEAERTASGIYIPETAKEKKKQGIVVELGNVEEKELPVKKGDTILYAGYSSEELEVDGEKYLILDIKDVIAKIV</sequence>
<dbReference type="GO" id="GO:0005524">
    <property type="term" value="F:ATP binding"/>
    <property type="evidence" value="ECO:0007669"/>
    <property type="project" value="InterPro"/>
</dbReference>
<dbReference type="Pfam" id="PF00166">
    <property type="entry name" value="Cpn10"/>
    <property type="match status" value="1"/>
</dbReference>
<dbReference type="HAMAP" id="MF_00580">
    <property type="entry name" value="CH10"/>
    <property type="match status" value="1"/>
</dbReference>
<dbReference type="Proteomes" id="UP000218615">
    <property type="component" value="Unassembled WGS sequence"/>
</dbReference>
<dbReference type="EMBL" id="FZMP01000104">
    <property type="protein sequence ID" value="SNQ60587.1"/>
    <property type="molecule type" value="Genomic_DNA"/>
</dbReference>
<evidence type="ECO:0000256" key="2">
    <source>
        <dbReference type="ARBA" id="ARBA00023186"/>
    </source>
</evidence>
<dbReference type="CDD" id="cd00320">
    <property type="entry name" value="cpn10"/>
    <property type="match status" value="1"/>
</dbReference>
<dbReference type="GO" id="GO:0046872">
    <property type="term" value="F:metal ion binding"/>
    <property type="evidence" value="ECO:0007669"/>
    <property type="project" value="TreeGrafter"/>
</dbReference>
<dbReference type="RefSeq" id="WP_096204990.1">
    <property type="nucleotide sequence ID" value="NZ_FZMP01000104.1"/>
</dbReference>
<dbReference type="PRINTS" id="PR00297">
    <property type="entry name" value="CHAPERONIN10"/>
</dbReference>
<comment type="similarity">
    <text evidence="1 3">Belongs to the GroES chaperonin family.</text>
</comment>
<dbReference type="InterPro" id="IPR011032">
    <property type="entry name" value="GroES-like_sf"/>
</dbReference>
<evidence type="ECO:0000256" key="3">
    <source>
        <dbReference type="RuleBase" id="RU003479"/>
    </source>
</evidence>
<reference evidence="5" key="1">
    <citation type="submission" date="2017-06" db="EMBL/GenBank/DDBJ databases">
        <authorList>
            <person name="Cremers G."/>
        </authorList>
    </citation>
    <scope>NUCLEOTIDE SEQUENCE [LARGE SCALE GENOMIC DNA]</scope>
</reference>
<dbReference type="AlphaFoldDB" id="A0A284VN14"/>
<dbReference type="InterPro" id="IPR037124">
    <property type="entry name" value="Chaperonin_GroES_sf"/>
</dbReference>
<dbReference type="FunFam" id="2.30.33.40:FF:000001">
    <property type="entry name" value="10 kDa chaperonin"/>
    <property type="match status" value="1"/>
</dbReference>
<organism evidence="4 5">
    <name type="scientific">Candidatus Methanoperedens nitratireducens</name>
    <dbReference type="NCBI Taxonomy" id="1392998"/>
    <lineage>
        <taxon>Archaea</taxon>
        <taxon>Methanobacteriati</taxon>
        <taxon>Methanobacteriota</taxon>
        <taxon>Stenosarchaea group</taxon>
        <taxon>Methanomicrobia</taxon>
        <taxon>Methanosarcinales</taxon>
        <taxon>ANME-2 cluster</taxon>
        <taxon>Candidatus Methanoperedentaceae</taxon>
        <taxon>Candidatus Methanoperedens</taxon>
    </lineage>
</organism>
<evidence type="ECO:0000313" key="4">
    <source>
        <dbReference type="EMBL" id="SNQ60587.1"/>
    </source>
</evidence>
<name>A0A284VN14_9EURY</name>
<keyword evidence="5" id="KW-1185">Reference proteome</keyword>
<keyword evidence="2 3" id="KW-0143">Chaperone</keyword>
<proteinExistence type="inferred from homology"/>
<dbReference type="PANTHER" id="PTHR10772:SF63">
    <property type="entry name" value="20 KDA CHAPERONIN, CHLOROPLASTIC"/>
    <property type="match status" value="1"/>
</dbReference>
<dbReference type="GO" id="GO:0051087">
    <property type="term" value="F:protein-folding chaperone binding"/>
    <property type="evidence" value="ECO:0007669"/>
    <property type="project" value="TreeGrafter"/>
</dbReference>
<protein>
    <submittedName>
        <fullName evidence="4">10 kDa chaperonin</fullName>
    </submittedName>
</protein>
<evidence type="ECO:0000256" key="1">
    <source>
        <dbReference type="ARBA" id="ARBA00006975"/>
    </source>
</evidence>
<accession>A0A284VN14</accession>
<dbReference type="Gene3D" id="2.30.33.40">
    <property type="entry name" value="GroES chaperonin"/>
    <property type="match status" value="1"/>
</dbReference>
<dbReference type="STRING" id="1392998.ANME2D_03031"/>